<gene>
    <name evidence="3" type="ORF">CRD36_09715</name>
</gene>
<dbReference type="Proteomes" id="UP000229730">
    <property type="component" value="Unassembled WGS sequence"/>
</dbReference>
<feature type="domain" description="Ice-binding protein C-terminal" evidence="2">
    <location>
        <begin position="234"/>
        <end position="256"/>
    </location>
</feature>
<accession>A0A2G4YRQ0</accession>
<dbReference type="OrthoDB" id="1204817at2"/>
<dbReference type="EMBL" id="PDEM01000020">
    <property type="protein sequence ID" value="PHZ84988.1"/>
    <property type="molecule type" value="Genomic_DNA"/>
</dbReference>
<protein>
    <recommendedName>
        <fullName evidence="2">Ice-binding protein C-terminal domain-containing protein</fullName>
    </recommendedName>
</protein>
<comment type="caution">
    <text evidence="3">The sequence shown here is derived from an EMBL/GenBank/DDBJ whole genome shotgun (WGS) entry which is preliminary data.</text>
</comment>
<dbReference type="RefSeq" id="WP_099472609.1">
    <property type="nucleotide sequence ID" value="NZ_CP041025.1"/>
</dbReference>
<evidence type="ECO:0000256" key="1">
    <source>
        <dbReference type="SAM" id="SignalP"/>
    </source>
</evidence>
<evidence type="ECO:0000259" key="2">
    <source>
        <dbReference type="Pfam" id="PF07589"/>
    </source>
</evidence>
<dbReference type="InParanoid" id="A0A2G4YRQ0"/>
<dbReference type="AlphaFoldDB" id="A0A2G4YRQ0"/>
<dbReference type="Pfam" id="PF07589">
    <property type="entry name" value="PEP-CTERM"/>
    <property type="match status" value="1"/>
</dbReference>
<keyword evidence="4" id="KW-1185">Reference proteome</keyword>
<reference evidence="3 4" key="1">
    <citation type="submission" date="2017-10" db="EMBL/GenBank/DDBJ databases">
        <title>Frigbacter circumglobatus gen. nov. sp. nov., isolated from sediment cultured in situ.</title>
        <authorList>
            <person name="Zhao Z."/>
        </authorList>
    </citation>
    <scope>NUCLEOTIDE SEQUENCE [LARGE SCALE GENOMIC DNA]</scope>
    <source>
        <strain evidence="3 4">ZYL</strain>
    </source>
</reference>
<dbReference type="SUPFAM" id="SSF63825">
    <property type="entry name" value="YWTD domain"/>
    <property type="match status" value="1"/>
</dbReference>
<feature type="chain" id="PRO_5013619764" description="Ice-binding protein C-terminal domain-containing protein" evidence="1">
    <location>
        <begin position="24"/>
        <end position="259"/>
    </location>
</feature>
<keyword evidence="1" id="KW-0732">Signal</keyword>
<evidence type="ECO:0000313" key="4">
    <source>
        <dbReference type="Proteomes" id="UP000229730"/>
    </source>
</evidence>
<dbReference type="InterPro" id="IPR013424">
    <property type="entry name" value="Ice-binding_C"/>
</dbReference>
<sequence>MFKKIMLGTLSILSLTIVSNAHAGVLYFSEDNNGNGLYTLNTTTGAATNIGASGVTGATVGLAPSADPTKLYGSTWTNIASTSTDGSGAPIIGSANAEALAYNPNTNTLYGGINGSFFSISSGDFSTLTPLSAPGTDIEGLAYGGGNTLYGLSGANRNLYSYDIINDLWTLIGDTLIDFDQSGLAYDIENGILYAVGNQDSWLYSLDTTTAQATRIGDTGIQNGGGLAFVAMTTVPEPAPLALLGLGLFGLGLARKRRS</sequence>
<proteinExistence type="predicted"/>
<feature type="signal peptide" evidence="1">
    <location>
        <begin position="1"/>
        <end position="23"/>
    </location>
</feature>
<evidence type="ECO:0000313" key="3">
    <source>
        <dbReference type="EMBL" id="PHZ84988.1"/>
    </source>
</evidence>
<organism evidence="3 4">
    <name type="scientific">Paremcibacter congregatus</name>
    <dbReference type="NCBI Taxonomy" id="2043170"/>
    <lineage>
        <taxon>Bacteria</taxon>
        <taxon>Pseudomonadati</taxon>
        <taxon>Pseudomonadota</taxon>
        <taxon>Alphaproteobacteria</taxon>
        <taxon>Emcibacterales</taxon>
        <taxon>Emcibacteraceae</taxon>
        <taxon>Paremcibacter</taxon>
    </lineage>
</organism>
<name>A0A2G4YRQ0_9PROT</name>
<dbReference type="NCBIfam" id="TIGR02595">
    <property type="entry name" value="PEP_CTERM"/>
    <property type="match status" value="1"/>
</dbReference>